<gene>
    <name evidence="2" type="ORF">ALC62_14534</name>
</gene>
<evidence type="ECO:0000313" key="3">
    <source>
        <dbReference type="Proteomes" id="UP000078542"/>
    </source>
</evidence>
<proteinExistence type="predicted"/>
<dbReference type="Proteomes" id="UP000078542">
    <property type="component" value="Unassembled WGS sequence"/>
</dbReference>
<dbReference type="EMBL" id="KQ978344">
    <property type="protein sequence ID" value="KYM94939.1"/>
    <property type="molecule type" value="Genomic_DNA"/>
</dbReference>
<sequence length="127" mass="14556">MASHDSDVTARLRRSGDEEGGWREERKRKSLSAMEVRVAGDERDAKSERERIRRREATKGGTSGGTRKTGRGRKSGERGKERKIEERNSRRVEEERGRVREEYNIDRISVAADSIYPLLTGLLLSRI</sequence>
<evidence type="ECO:0000313" key="2">
    <source>
        <dbReference type="EMBL" id="KYM94939.1"/>
    </source>
</evidence>
<feature type="compositionally biased region" description="Basic and acidic residues" evidence="1">
    <location>
        <begin position="74"/>
        <end position="97"/>
    </location>
</feature>
<protein>
    <submittedName>
        <fullName evidence="2">Uncharacterized protein</fullName>
    </submittedName>
</protein>
<accession>A0A195C249</accession>
<dbReference type="AlphaFoldDB" id="A0A195C249"/>
<evidence type="ECO:0000256" key="1">
    <source>
        <dbReference type="SAM" id="MobiDB-lite"/>
    </source>
</evidence>
<name>A0A195C249_9HYME</name>
<reference evidence="2 3" key="1">
    <citation type="submission" date="2016-03" db="EMBL/GenBank/DDBJ databases">
        <title>Cyphomyrmex costatus WGS genome.</title>
        <authorList>
            <person name="Nygaard S."/>
            <person name="Hu H."/>
            <person name="Boomsma J."/>
            <person name="Zhang G."/>
        </authorList>
    </citation>
    <scope>NUCLEOTIDE SEQUENCE [LARGE SCALE GENOMIC DNA]</scope>
    <source>
        <strain evidence="2">MS0001</strain>
        <tissue evidence="2">Whole body</tissue>
    </source>
</reference>
<feature type="region of interest" description="Disordered" evidence="1">
    <location>
        <begin position="1"/>
        <end position="97"/>
    </location>
</feature>
<feature type="compositionally biased region" description="Basic and acidic residues" evidence="1">
    <location>
        <begin position="38"/>
        <end position="58"/>
    </location>
</feature>
<organism evidence="2 3">
    <name type="scientific">Cyphomyrmex costatus</name>
    <dbReference type="NCBI Taxonomy" id="456900"/>
    <lineage>
        <taxon>Eukaryota</taxon>
        <taxon>Metazoa</taxon>
        <taxon>Ecdysozoa</taxon>
        <taxon>Arthropoda</taxon>
        <taxon>Hexapoda</taxon>
        <taxon>Insecta</taxon>
        <taxon>Pterygota</taxon>
        <taxon>Neoptera</taxon>
        <taxon>Endopterygota</taxon>
        <taxon>Hymenoptera</taxon>
        <taxon>Apocrita</taxon>
        <taxon>Aculeata</taxon>
        <taxon>Formicoidea</taxon>
        <taxon>Formicidae</taxon>
        <taxon>Myrmicinae</taxon>
        <taxon>Cyphomyrmex</taxon>
    </lineage>
</organism>
<feature type="compositionally biased region" description="Basic and acidic residues" evidence="1">
    <location>
        <begin position="1"/>
        <end position="27"/>
    </location>
</feature>
<keyword evidence="3" id="KW-1185">Reference proteome</keyword>